<evidence type="ECO:0008006" key="3">
    <source>
        <dbReference type="Google" id="ProtNLM"/>
    </source>
</evidence>
<proteinExistence type="predicted"/>
<evidence type="ECO:0000313" key="1">
    <source>
        <dbReference type="EMBL" id="CAI4034283.1"/>
    </source>
</evidence>
<protein>
    <recommendedName>
        <fullName evidence="3">YJL147C-like protein</fullName>
    </recommendedName>
</protein>
<name>A0AA35IR62_SACMI</name>
<evidence type="ECO:0000313" key="2">
    <source>
        <dbReference type="Proteomes" id="UP001161438"/>
    </source>
</evidence>
<dbReference type="GeneID" id="80919100"/>
<dbReference type="AlphaFoldDB" id="A0AA35IR62"/>
<gene>
    <name evidence="1" type="primary">SMKI10G0680</name>
    <name evidence="1" type="ORF">SMKI_10G0680</name>
</gene>
<accession>A0AA35IR62</accession>
<dbReference type="Proteomes" id="UP001161438">
    <property type="component" value="Chromosome 10"/>
</dbReference>
<organism evidence="1 2">
    <name type="scientific">Saccharomyces mikatae IFO 1815</name>
    <dbReference type="NCBI Taxonomy" id="226126"/>
    <lineage>
        <taxon>Eukaryota</taxon>
        <taxon>Fungi</taxon>
        <taxon>Dikarya</taxon>
        <taxon>Ascomycota</taxon>
        <taxon>Saccharomycotina</taxon>
        <taxon>Saccharomycetes</taxon>
        <taxon>Saccharomycetales</taxon>
        <taxon>Saccharomycetaceae</taxon>
        <taxon>Saccharomyces</taxon>
    </lineage>
</organism>
<keyword evidence="2" id="KW-1185">Reference proteome</keyword>
<sequence>MRRAFSQLASRLLKSKDNELKSTLKYLTNGSIKSLGSLFESSESSRRGSLLVRSSNKESNLQDHHIENILRILNSNLPEVESKKQKVAVHYDVLFSQLNSIVTQAADNEGTSSKQLRTASSEDLYDRLLLLQYMGKLTNVRQITEILLSKNFNKFNDLWEHRALFDEYQKVVISILFYYRTHNAQIRKDCEFHWLSNYGDLPFPLRRLLWRCLTFDISQENIPQIISHYIKVLGDSWRHNNLILIYQSLYEKSHLLPELTVLDGNRSEALSFTRNQILLVRILRAISKWMEEEPKLIKKWLISIVKLSIQNKLMLEVPFEAPKSIMDQYKFIRSLDISIQGIYRVCQNRSILEYLQVDLETILKMINDEEHDLKTHLPLNLI</sequence>
<dbReference type="RefSeq" id="XP_056077404.1">
    <property type="nucleotide sequence ID" value="XM_056223380.1"/>
</dbReference>
<dbReference type="EMBL" id="OX365766">
    <property type="protein sequence ID" value="CAI4034283.1"/>
    <property type="molecule type" value="Genomic_DNA"/>
</dbReference>
<reference evidence="1" key="1">
    <citation type="submission" date="2022-10" db="EMBL/GenBank/DDBJ databases">
        <authorList>
            <person name="Byrne P K."/>
        </authorList>
    </citation>
    <scope>NUCLEOTIDE SEQUENCE</scope>
    <source>
        <strain evidence="1">IFO1815</strain>
    </source>
</reference>